<comment type="caution">
    <text evidence="1">The sequence shown here is derived from an EMBL/GenBank/DDBJ whole genome shotgun (WGS) entry which is preliminary data.</text>
</comment>
<evidence type="ECO:0000313" key="2">
    <source>
        <dbReference type="Proteomes" id="UP000223364"/>
    </source>
</evidence>
<dbReference type="InterPro" id="IPR036785">
    <property type="entry name" value="YkyA-like_sf"/>
</dbReference>
<dbReference type="InterPro" id="IPR019454">
    <property type="entry name" value="Lipoprot_YkyA-like"/>
</dbReference>
<protein>
    <submittedName>
        <fullName evidence="1">Uncharacterized protein</fullName>
    </submittedName>
</protein>
<feature type="non-terminal residue" evidence="1">
    <location>
        <position position="1"/>
    </location>
</feature>
<evidence type="ECO:0000313" key="1">
    <source>
        <dbReference type="EMBL" id="PHD61085.1"/>
    </source>
</evidence>
<dbReference type="EMBL" id="NUSP01000009">
    <property type="protein sequence ID" value="PHD61085.1"/>
    <property type="molecule type" value="Genomic_DNA"/>
</dbReference>
<dbReference type="AlphaFoldDB" id="A0A2C4P7S0"/>
<organism evidence="1 2">
    <name type="scientific">Bacillus wiedmannii</name>
    <dbReference type="NCBI Taxonomy" id="1890302"/>
    <lineage>
        <taxon>Bacteria</taxon>
        <taxon>Bacillati</taxon>
        <taxon>Bacillota</taxon>
        <taxon>Bacilli</taxon>
        <taxon>Bacillales</taxon>
        <taxon>Bacillaceae</taxon>
        <taxon>Bacillus</taxon>
        <taxon>Bacillus cereus group</taxon>
    </lineage>
</organism>
<dbReference type="Proteomes" id="UP000223364">
    <property type="component" value="Unassembled WGS sequence"/>
</dbReference>
<dbReference type="SUPFAM" id="SSF140423">
    <property type="entry name" value="MW0975(SA0943)-like"/>
    <property type="match status" value="1"/>
</dbReference>
<dbReference type="RefSeq" id="WP_176546486.1">
    <property type="nucleotide sequence ID" value="NZ_NUSP01000009.1"/>
</dbReference>
<sequence length="64" mass="7682">RLYTMLQDKGTKLKDISEKVKVVNQSYKDIESEKDKFNEFTKSYNTEKIAFYKQANIKIKEEKK</sequence>
<gene>
    <name evidence="1" type="ORF">COF57_10575</name>
</gene>
<dbReference type="Gene3D" id="1.20.120.570">
    <property type="entry name" value="YkyA-like"/>
    <property type="match status" value="1"/>
</dbReference>
<dbReference type="Pfam" id="PF10368">
    <property type="entry name" value="YkyA"/>
    <property type="match status" value="1"/>
</dbReference>
<accession>A0A2C4P7S0</accession>
<reference evidence="1 2" key="1">
    <citation type="submission" date="2017-09" db="EMBL/GenBank/DDBJ databases">
        <title>Large-scale bioinformatics analysis of Bacillus genomes uncovers conserved roles of natural products in bacterial physiology.</title>
        <authorList>
            <consortium name="Agbiome Team Llc"/>
            <person name="Bleich R.M."/>
            <person name="Grubbs K.J."/>
            <person name="Santa Maria K.C."/>
            <person name="Allen S.E."/>
            <person name="Farag S."/>
            <person name="Shank E.A."/>
            <person name="Bowers A."/>
        </authorList>
    </citation>
    <scope>NUCLEOTIDE SEQUENCE [LARGE SCALE GENOMIC DNA]</scope>
    <source>
        <strain evidence="1 2">AFS044295</strain>
    </source>
</reference>
<name>A0A2C4P7S0_9BACI</name>
<proteinExistence type="predicted"/>